<dbReference type="AlphaFoldDB" id="A0AAD6R4I5"/>
<dbReference type="EMBL" id="JAQIZT010000004">
    <property type="protein sequence ID" value="KAJ7002073.1"/>
    <property type="molecule type" value="Genomic_DNA"/>
</dbReference>
<gene>
    <name evidence="1" type="ORF">NC653_012216</name>
</gene>
<reference evidence="1 2" key="1">
    <citation type="journal article" date="2023" name="Mol. Ecol. Resour.">
        <title>Chromosome-level genome assembly of a triploid poplar Populus alba 'Berolinensis'.</title>
        <authorList>
            <person name="Chen S."/>
            <person name="Yu Y."/>
            <person name="Wang X."/>
            <person name="Wang S."/>
            <person name="Zhang T."/>
            <person name="Zhou Y."/>
            <person name="He R."/>
            <person name="Meng N."/>
            <person name="Wang Y."/>
            <person name="Liu W."/>
            <person name="Liu Z."/>
            <person name="Liu J."/>
            <person name="Guo Q."/>
            <person name="Huang H."/>
            <person name="Sederoff R.R."/>
            <person name="Wang G."/>
            <person name="Qu G."/>
            <person name="Chen S."/>
        </authorList>
    </citation>
    <scope>NUCLEOTIDE SEQUENCE [LARGE SCALE GENOMIC DNA]</scope>
    <source>
        <strain evidence="1">SC-2020</strain>
    </source>
</reference>
<sequence length="70" mass="8185">MKMVHILWKINGDLGLVDLGNNFFLPSNPKDRDYIIFRFMDDGRLVSHSEAIHIQILIITKQQLKRSLYG</sequence>
<organism evidence="1 2">
    <name type="scientific">Populus alba x Populus x berolinensis</name>
    <dbReference type="NCBI Taxonomy" id="444605"/>
    <lineage>
        <taxon>Eukaryota</taxon>
        <taxon>Viridiplantae</taxon>
        <taxon>Streptophyta</taxon>
        <taxon>Embryophyta</taxon>
        <taxon>Tracheophyta</taxon>
        <taxon>Spermatophyta</taxon>
        <taxon>Magnoliopsida</taxon>
        <taxon>eudicotyledons</taxon>
        <taxon>Gunneridae</taxon>
        <taxon>Pentapetalae</taxon>
        <taxon>rosids</taxon>
        <taxon>fabids</taxon>
        <taxon>Malpighiales</taxon>
        <taxon>Salicaceae</taxon>
        <taxon>Saliceae</taxon>
        <taxon>Populus</taxon>
    </lineage>
</organism>
<name>A0AAD6R4I5_9ROSI</name>
<protein>
    <submittedName>
        <fullName evidence="1">Uncharacterized protein</fullName>
    </submittedName>
</protein>
<evidence type="ECO:0000313" key="1">
    <source>
        <dbReference type="EMBL" id="KAJ7002073.1"/>
    </source>
</evidence>
<proteinExistence type="predicted"/>
<comment type="caution">
    <text evidence="1">The sequence shown here is derived from an EMBL/GenBank/DDBJ whole genome shotgun (WGS) entry which is preliminary data.</text>
</comment>
<accession>A0AAD6R4I5</accession>
<dbReference type="Proteomes" id="UP001164929">
    <property type="component" value="Chromosome 4"/>
</dbReference>
<keyword evidence="2" id="KW-1185">Reference proteome</keyword>
<evidence type="ECO:0000313" key="2">
    <source>
        <dbReference type="Proteomes" id="UP001164929"/>
    </source>
</evidence>